<sequence>MSTPNVVKIDKGNAKLCVASGNGISTIRTIDGSYYGGFSSGQIIGNEVHITTNKGQLRIYDIGGSIKRIKV</sequence>
<dbReference type="Proteomes" id="UP000092508">
    <property type="component" value="Unassembled WGS sequence"/>
</dbReference>
<comment type="caution">
    <text evidence="1">The sequence shown here is derived from an EMBL/GenBank/DDBJ whole genome shotgun (WGS) entry which is preliminary data.</text>
</comment>
<dbReference type="STRING" id="34059.A9308_07465"/>
<dbReference type="EMBL" id="LZMZ01000027">
    <property type="protein sequence ID" value="OBX76764.1"/>
    <property type="molecule type" value="Genomic_DNA"/>
</dbReference>
<reference evidence="1 2" key="1">
    <citation type="submission" date="2016-06" db="EMBL/GenBank/DDBJ databases">
        <title>Draft genome of Moraxella atlantae CCUG 66109.</title>
        <authorList>
            <person name="Salva-Serra F."/>
            <person name="Engstrom-Jakobsson H."/>
            <person name="Thorell K."/>
            <person name="Gonzales-Siles L."/>
            <person name="Karlsson R."/>
            <person name="Boulund F."/>
            <person name="Engstrand L."/>
            <person name="Kristiansson E."/>
            <person name="Moore E."/>
        </authorList>
    </citation>
    <scope>NUCLEOTIDE SEQUENCE [LARGE SCALE GENOMIC DNA]</scope>
    <source>
        <strain evidence="1 2">CCUG 66109</strain>
    </source>
</reference>
<organism evidence="1 2">
    <name type="scientific">Faucicola atlantae</name>
    <dbReference type="NCBI Taxonomy" id="34059"/>
    <lineage>
        <taxon>Bacteria</taxon>
        <taxon>Pseudomonadati</taxon>
        <taxon>Pseudomonadota</taxon>
        <taxon>Gammaproteobacteria</taxon>
        <taxon>Moraxellales</taxon>
        <taxon>Moraxellaceae</taxon>
        <taxon>Faucicola</taxon>
    </lineage>
</organism>
<evidence type="ECO:0000313" key="2">
    <source>
        <dbReference type="Proteomes" id="UP000092508"/>
    </source>
</evidence>
<name>A0A1B8QBC6_9GAMM</name>
<dbReference type="RefSeq" id="WP_067237109.1">
    <property type="nucleotide sequence ID" value="NZ_LZMZ01000027.1"/>
</dbReference>
<evidence type="ECO:0000313" key="1">
    <source>
        <dbReference type="EMBL" id="OBX76764.1"/>
    </source>
</evidence>
<gene>
    <name evidence="1" type="ORF">A9308_07465</name>
</gene>
<dbReference type="AlphaFoldDB" id="A0A1B8QBC6"/>
<accession>A0A1B8QBC6</accession>
<proteinExistence type="predicted"/>
<protein>
    <submittedName>
        <fullName evidence="1">Uncharacterized protein</fullName>
    </submittedName>
</protein>